<dbReference type="GO" id="GO:0005960">
    <property type="term" value="C:glycine cleavage complex"/>
    <property type="evidence" value="ECO:0007669"/>
    <property type="project" value="TreeGrafter"/>
</dbReference>
<name>A0A1T5MUK7_9FIRM</name>
<dbReference type="AlphaFoldDB" id="A0A1T5MUK7"/>
<dbReference type="InterPro" id="IPR020581">
    <property type="entry name" value="GDC_P"/>
</dbReference>
<reference evidence="3 4" key="1">
    <citation type="submission" date="2017-02" db="EMBL/GenBank/DDBJ databases">
        <authorList>
            <person name="Peterson S.W."/>
        </authorList>
    </citation>
    <scope>NUCLEOTIDE SEQUENCE [LARGE SCALE GENOMIC DNA]</scope>
    <source>
        <strain evidence="3 4">M1</strain>
    </source>
</reference>
<dbReference type="Proteomes" id="UP000190285">
    <property type="component" value="Unassembled WGS sequence"/>
</dbReference>
<dbReference type="RefSeq" id="WP_079495913.1">
    <property type="nucleotide sequence ID" value="NZ_FUZT01000025.1"/>
</dbReference>
<protein>
    <submittedName>
        <fullName evidence="3">Glycine dehydrogenase subunit 2</fullName>
    </submittedName>
</protein>
<evidence type="ECO:0000256" key="1">
    <source>
        <dbReference type="ARBA" id="ARBA00022898"/>
    </source>
</evidence>
<dbReference type="InterPro" id="IPR015422">
    <property type="entry name" value="PyrdxlP-dep_Trfase_small"/>
</dbReference>
<dbReference type="GO" id="GO:0005829">
    <property type="term" value="C:cytosol"/>
    <property type="evidence" value="ECO:0007669"/>
    <property type="project" value="TreeGrafter"/>
</dbReference>
<dbReference type="GO" id="GO:0030170">
    <property type="term" value="F:pyridoxal phosphate binding"/>
    <property type="evidence" value="ECO:0007669"/>
    <property type="project" value="TreeGrafter"/>
</dbReference>
<evidence type="ECO:0000313" key="3">
    <source>
        <dbReference type="EMBL" id="SKC91589.1"/>
    </source>
</evidence>
<evidence type="ECO:0000259" key="2">
    <source>
        <dbReference type="Pfam" id="PF21478"/>
    </source>
</evidence>
<sequence length="229" mass="26873">MENSKNIVYPYMPNSVEEIKKELVKYLPVPIIKYDGNKYYLEYNRPHSIGKVRKFYGVIAAVLRSYSWLMSIGERGLKEVAELSILNNNYLMKKFLSEVRGISAPWAKGKHRMEQVRYSWEKLKNDTGVGTDDINRRANDYGLQNYFQSHHPWIIDEPFTPEPNESYSKREIDEYAAIFKRISQEAYENPKLVKTAPHNAAISFIPTEEITDPKDLIVTWRGYKKRNKI</sequence>
<keyword evidence="1" id="KW-0663">Pyridoxal phosphate</keyword>
<accession>A0A1T5MUK7</accession>
<gene>
    <name evidence="3" type="ORF">SAMN02194393_05348</name>
</gene>
<feature type="domain" description="Glycine dehydrogenase C-terminal" evidence="2">
    <location>
        <begin position="82"/>
        <end position="188"/>
    </location>
</feature>
<dbReference type="SUPFAM" id="SSF53383">
    <property type="entry name" value="PLP-dependent transferases"/>
    <property type="match status" value="1"/>
</dbReference>
<dbReference type="GO" id="GO:0016594">
    <property type="term" value="F:glycine binding"/>
    <property type="evidence" value="ECO:0007669"/>
    <property type="project" value="TreeGrafter"/>
</dbReference>
<dbReference type="GO" id="GO:0004375">
    <property type="term" value="F:glycine dehydrogenase (decarboxylating) activity"/>
    <property type="evidence" value="ECO:0007669"/>
    <property type="project" value="InterPro"/>
</dbReference>
<dbReference type="Pfam" id="PF21478">
    <property type="entry name" value="GcvP2_C"/>
    <property type="match status" value="1"/>
</dbReference>
<dbReference type="InterPro" id="IPR049316">
    <property type="entry name" value="GDC-P_C"/>
</dbReference>
<dbReference type="PANTHER" id="PTHR11773:SF1">
    <property type="entry name" value="GLYCINE DEHYDROGENASE (DECARBOXYLATING), MITOCHONDRIAL"/>
    <property type="match status" value="1"/>
</dbReference>
<organism evidence="3 4">
    <name type="scientific">Maledivibacter halophilus</name>
    <dbReference type="NCBI Taxonomy" id="36842"/>
    <lineage>
        <taxon>Bacteria</taxon>
        <taxon>Bacillati</taxon>
        <taxon>Bacillota</taxon>
        <taxon>Clostridia</taxon>
        <taxon>Peptostreptococcales</taxon>
        <taxon>Caminicellaceae</taxon>
        <taxon>Maledivibacter</taxon>
    </lineage>
</organism>
<dbReference type="PANTHER" id="PTHR11773">
    <property type="entry name" value="GLYCINE DEHYDROGENASE, DECARBOXYLATING"/>
    <property type="match status" value="1"/>
</dbReference>
<proteinExistence type="predicted"/>
<keyword evidence="4" id="KW-1185">Reference proteome</keyword>
<dbReference type="Gene3D" id="3.90.1150.10">
    <property type="entry name" value="Aspartate Aminotransferase, domain 1"/>
    <property type="match status" value="1"/>
</dbReference>
<dbReference type="InterPro" id="IPR015424">
    <property type="entry name" value="PyrdxlP-dep_Trfase"/>
</dbReference>
<dbReference type="STRING" id="36842.SAMN02194393_05348"/>
<dbReference type="GO" id="GO:0019464">
    <property type="term" value="P:glycine decarboxylation via glycine cleavage system"/>
    <property type="evidence" value="ECO:0007669"/>
    <property type="project" value="TreeGrafter"/>
</dbReference>
<dbReference type="EMBL" id="FUZT01000025">
    <property type="protein sequence ID" value="SKC91589.1"/>
    <property type="molecule type" value="Genomic_DNA"/>
</dbReference>
<evidence type="ECO:0000313" key="4">
    <source>
        <dbReference type="Proteomes" id="UP000190285"/>
    </source>
</evidence>
<dbReference type="OrthoDB" id="9801272at2"/>